<protein>
    <submittedName>
        <fullName evidence="2">Tn3 family transposase</fullName>
    </submittedName>
</protein>
<organism evidence="2 3">
    <name type="scientific">Mycetohabitans rhizoxinica</name>
    <dbReference type="NCBI Taxonomy" id="412963"/>
    <lineage>
        <taxon>Bacteria</taxon>
        <taxon>Pseudomonadati</taxon>
        <taxon>Pseudomonadota</taxon>
        <taxon>Betaproteobacteria</taxon>
        <taxon>Burkholderiales</taxon>
        <taxon>Burkholderiaceae</taxon>
        <taxon>Mycetohabitans</taxon>
    </lineage>
</organism>
<keyword evidence="3" id="KW-1185">Reference proteome</keyword>
<sequence length="104" mass="11777">MRKLGRIERTLLLIDWLLDPALRQRVAAALSKGEARNTLARAVCFNRLDKLHDPPYELQCHRASGLNLAVAARANGELAFPHPPPPNAMLSVKFRSHWRLNCCR</sequence>
<gene>
    <name evidence="2" type="ORF">IHE29_02455</name>
</gene>
<dbReference type="InterPro" id="IPR002513">
    <property type="entry name" value="Tn3_Tnp_DDE_dom"/>
</dbReference>
<evidence type="ECO:0000259" key="1">
    <source>
        <dbReference type="Pfam" id="PF01526"/>
    </source>
</evidence>
<reference evidence="2 3" key="1">
    <citation type="submission" date="2020-09" db="EMBL/GenBank/DDBJ databases">
        <title>Genome sequences of Mycetohabitans spp.</title>
        <authorList>
            <person name="Carter M.E."/>
            <person name="Carpenter S.C.D."/>
            <person name="Bogdanove A.J."/>
        </authorList>
    </citation>
    <scope>NUCLEOTIDE SEQUENCE [LARGE SCALE GENOMIC DNA]</scope>
    <source>
        <strain evidence="2 3">B12</strain>
        <plasmid evidence="2 3">megaplasmid</plasmid>
    </source>
</reference>
<dbReference type="EMBL" id="CP062175">
    <property type="protein sequence ID" value="WXK38193.1"/>
    <property type="molecule type" value="Genomic_DNA"/>
</dbReference>
<feature type="domain" description="Tn3 transposase DDE" evidence="1">
    <location>
        <begin position="1"/>
        <end position="72"/>
    </location>
</feature>
<evidence type="ECO:0000313" key="3">
    <source>
        <dbReference type="Proteomes" id="UP001493153"/>
    </source>
</evidence>
<accession>A0ABZ2PTB4</accession>
<dbReference type="Pfam" id="PF01526">
    <property type="entry name" value="DDE_Tnp_Tn3"/>
    <property type="match status" value="1"/>
</dbReference>
<evidence type="ECO:0000313" key="2">
    <source>
        <dbReference type="EMBL" id="WXK38193.1"/>
    </source>
</evidence>
<name>A0ABZ2PTB4_9BURK</name>
<geneLocation type="plasmid" evidence="2 3">
    <name>megaplasmid</name>
</geneLocation>
<keyword evidence="2" id="KW-0614">Plasmid</keyword>
<dbReference type="Proteomes" id="UP001493153">
    <property type="component" value="Plasmid megaplasmid"/>
</dbReference>
<proteinExistence type="predicted"/>